<dbReference type="OrthoDB" id="9799110at2"/>
<dbReference type="PANTHER" id="PTHR21499">
    <property type="entry name" value="ASPARTATE KINASE"/>
    <property type="match status" value="1"/>
</dbReference>
<dbReference type="Pfam" id="PF00696">
    <property type="entry name" value="AA_kinase"/>
    <property type="match status" value="1"/>
</dbReference>
<feature type="domain" description="CASTOR ACT" evidence="8">
    <location>
        <begin position="305"/>
        <end position="361"/>
    </location>
</feature>
<dbReference type="EC" id="2.7.2.4" evidence="2"/>
<dbReference type="PANTHER" id="PTHR21499:SF59">
    <property type="entry name" value="ASPARTOKINASE"/>
    <property type="match status" value="1"/>
</dbReference>
<dbReference type="Pfam" id="PF22468">
    <property type="entry name" value="ACT_9"/>
    <property type="match status" value="1"/>
</dbReference>
<dbReference type="InterPro" id="IPR001048">
    <property type="entry name" value="Asp/Glu/Uridylate_kinase"/>
</dbReference>
<protein>
    <recommendedName>
        <fullName evidence="2">aspartate kinase</fullName>
        <ecNumber evidence="2">2.7.2.4</ecNumber>
    </recommendedName>
</protein>
<evidence type="ECO:0000256" key="3">
    <source>
        <dbReference type="ARBA" id="ARBA00022741"/>
    </source>
</evidence>
<evidence type="ECO:0000313" key="10">
    <source>
        <dbReference type="EMBL" id="PTN06764.1"/>
    </source>
</evidence>
<dbReference type="Pfam" id="PF13840">
    <property type="entry name" value="ACT_7"/>
    <property type="match status" value="1"/>
</dbReference>
<comment type="similarity">
    <text evidence="1">Belongs to the aspartokinase family.</text>
</comment>
<dbReference type="GO" id="GO:0009090">
    <property type="term" value="P:homoserine biosynthetic process"/>
    <property type="evidence" value="ECO:0007669"/>
    <property type="project" value="TreeGrafter"/>
</dbReference>
<dbReference type="InterPro" id="IPR054352">
    <property type="entry name" value="ACT_Aspartokinase"/>
</dbReference>
<evidence type="ECO:0000256" key="4">
    <source>
        <dbReference type="ARBA" id="ARBA00022777"/>
    </source>
</evidence>
<dbReference type="Proteomes" id="UP000243525">
    <property type="component" value="Unassembled WGS sequence"/>
</dbReference>
<dbReference type="GO" id="GO:0005524">
    <property type="term" value="F:ATP binding"/>
    <property type="evidence" value="ECO:0007669"/>
    <property type="project" value="UniProtKB-KW"/>
</dbReference>
<proteinExistence type="inferred from homology"/>
<dbReference type="RefSeq" id="WP_107823496.1">
    <property type="nucleotide sequence ID" value="NZ_OY782574.1"/>
</dbReference>
<evidence type="ECO:0000256" key="5">
    <source>
        <dbReference type="ARBA" id="ARBA00022840"/>
    </source>
</evidence>
<dbReference type="AlphaFoldDB" id="A0A2T5BY77"/>
<dbReference type="SUPFAM" id="SSF53633">
    <property type="entry name" value="Carbamate kinase-like"/>
    <property type="match status" value="1"/>
</dbReference>
<feature type="domain" description="Aspartokinase ACT" evidence="9">
    <location>
        <begin position="385"/>
        <end position="445"/>
    </location>
</feature>
<reference evidence="10 11" key="1">
    <citation type="submission" date="2018-04" db="EMBL/GenBank/DDBJ databases">
        <title>Genomic Encyclopedia of Archaeal and Bacterial Type Strains, Phase II (KMG-II): from individual species to whole genera.</title>
        <authorList>
            <person name="Goeker M."/>
        </authorList>
    </citation>
    <scope>NUCLEOTIDE SEQUENCE [LARGE SCALE GENOMIC DNA]</scope>
    <source>
        <strain evidence="10 11">DSM 28823</strain>
    </source>
</reference>
<dbReference type="GO" id="GO:0005829">
    <property type="term" value="C:cytosol"/>
    <property type="evidence" value="ECO:0007669"/>
    <property type="project" value="TreeGrafter"/>
</dbReference>
<comment type="catalytic activity">
    <reaction evidence="6">
        <text>L-aspartate + ATP = 4-phospho-L-aspartate + ADP</text>
        <dbReference type="Rhea" id="RHEA:23776"/>
        <dbReference type="ChEBI" id="CHEBI:29991"/>
        <dbReference type="ChEBI" id="CHEBI:30616"/>
        <dbReference type="ChEBI" id="CHEBI:57535"/>
        <dbReference type="ChEBI" id="CHEBI:456216"/>
        <dbReference type="EC" id="2.7.2.4"/>
    </reaction>
</comment>
<dbReference type="SUPFAM" id="SSF55021">
    <property type="entry name" value="ACT-like"/>
    <property type="match status" value="2"/>
</dbReference>
<dbReference type="GO" id="GO:0009089">
    <property type="term" value="P:lysine biosynthetic process via diaminopimelate"/>
    <property type="evidence" value="ECO:0007669"/>
    <property type="project" value="TreeGrafter"/>
</dbReference>
<dbReference type="InterPro" id="IPR036393">
    <property type="entry name" value="AceGlu_kinase-like_sf"/>
</dbReference>
<name>A0A2T5BY77_9BACT</name>
<dbReference type="Gene3D" id="3.40.1160.10">
    <property type="entry name" value="Acetylglutamate kinase-like"/>
    <property type="match status" value="1"/>
</dbReference>
<accession>A0A2T5BY77</accession>
<dbReference type="GO" id="GO:0004072">
    <property type="term" value="F:aspartate kinase activity"/>
    <property type="evidence" value="ECO:0007669"/>
    <property type="project" value="UniProtKB-EC"/>
</dbReference>
<dbReference type="InterPro" id="IPR027795">
    <property type="entry name" value="CASTOR_ACT_dom"/>
</dbReference>
<evidence type="ECO:0000256" key="2">
    <source>
        <dbReference type="ARBA" id="ARBA00013059"/>
    </source>
</evidence>
<evidence type="ECO:0000256" key="1">
    <source>
        <dbReference type="ARBA" id="ARBA00010122"/>
    </source>
</evidence>
<dbReference type="Gene3D" id="1.20.120.1320">
    <property type="entry name" value="Aspartokinase, catalytic domain"/>
    <property type="match status" value="1"/>
</dbReference>
<keyword evidence="3" id="KW-0547">Nucleotide-binding</keyword>
<keyword evidence="5" id="KW-0067">ATP-binding</keyword>
<feature type="domain" description="Aspartate/glutamate/uridylate kinase" evidence="7">
    <location>
        <begin position="9"/>
        <end position="275"/>
    </location>
</feature>
<dbReference type="EMBL" id="QAAD01000021">
    <property type="protein sequence ID" value="PTN06764.1"/>
    <property type="molecule type" value="Genomic_DNA"/>
</dbReference>
<evidence type="ECO:0000259" key="9">
    <source>
        <dbReference type="Pfam" id="PF22468"/>
    </source>
</evidence>
<evidence type="ECO:0000259" key="8">
    <source>
        <dbReference type="Pfam" id="PF13840"/>
    </source>
</evidence>
<evidence type="ECO:0000256" key="6">
    <source>
        <dbReference type="ARBA" id="ARBA00047872"/>
    </source>
</evidence>
<sequence length="447" mass="48976">MPECIARFSGNNLNEPLIIQSLVTLLTDASEKHLLVISSPREIQDLLTQGIEPLRLPSGDPELLIARVKAEIEKIEQAYELPASAPLNEAINKLDILLKGIHFTGDFSPALQDQVISFAEKIATLLLSAILQKNQLENQVVFPEELGLLVSDEFGNASIYMDESAPNIKAHQLGLITLIPGSVGLTRKGKIARVGHRAADYTAAALAAIFNSDRLELWQIRTPFKTADVKFVHNADYIESLTYAEASELSYFNYSGIHPRIVEPLINEHIPILVYDLADGQKILRTRINSKSIVSPHIVKSVAYTDDIAILKLNGPGVGFKPGILAKLTGAFNKNHINIRSVITAQTSINILIDKTAVETVKQLTEELKLPSVNQFEIDEKVSLIAIVGHGMQAHHGISAQLFSAVANNKINVLLSGSGASDLVSYLVINENDKLKAIKEIHKTFFN</sequence>
<organism evidence="10 11">
    <name type="scientific">Mangrovibacterium marinum</name>
    <dbReference type="NCBI Taxonomy" id="1639118"/>
    <lineage>
        <taxon>Bacteria</taxon>
        <taxon>Pseudomonadati</taxon>
        <taxon>Bacteroidota</taxon>
        <taxon>Bacteroidia</taxon>
        <taxon>Marinilabiliales</taxon>
        <taxon>Prolixibacteraceae</taxon>
        <taxon>Mangrovibacterium</taxon>
    </lineage>
</organism>
<evidence type="ECO:0000259" key="7">
    <source>
        <dbReference type="Pfam" id="PF00696"/>
    </source>
</evidence>
<dbReference type="InterPro" id="IPR045865">
    <property type="entry name" value="ACT-like_dom_sf"/>
</dbReference>
<evidence type="ECO:0000313" key="11">
    <source>
        <dbReference type="Proteomes" id="UP000243525"/>
    </source>
</evidence>
<gene>
    <name evidence="10" type="ORF">C8N47_12117</name>
</gene>
<comment type="caution">
    <text evidence="10">The sequence shown here is derived from an EMBL/GenBank/DDBJ whole genome shotgun (WGS) entry which is preliminary data.</text>
</comment>
<dbReference type="InterPro" id="IPR042199">
    <property type="entry name" value="AsparK_Bifunc_asparK/hSer_DH"/>
</dbReference>
<dbReference type="Gene3D" id="3.30.2130.10">
    <property type="entry name" value="VC0802-like"/>
    <property type="match status" value="1"/>
</dbReference>
<keyword evidence="4 10" id="KW-0418">Kinase</keyword>
<keyword evidence="11" id="KW-1185">Reference proteome</keyword>
<keyword evidence="4 10" id="KW-0808">Transferase</keyword>